<reference evidence="1" key="1">
    <citation type="submission" date="2018-11" db="EMBL/GenBank/DDBJ databases">
        <authorList>
            <person name="Grassa J C."/>
        </authorList>
    </citation>
    <scope>NUCLEOTIDE SEQUENCE [LARGE SCALE GENOMIC DNA]</scope>
</reference>
<dbReference type="PANTHER" id="PTHR33116:SF86">
    <property type="entry name" value="REVERSE TRANSCRIPTASE DOMAIN-CONTAINING PROTEIN"/>
    <property type="match status" value="1"/>
</dbReference>
<evidence type="ECO:0008006" key="3">
    <source>
        <dbReference type="Google" id="ProtNLM"/>
    </source>
</evidence>
<dbReference type="EMBL" id="UZAU01000716">
    <property type="status" value="NOT_ANNOTATED_CDS"/>
    <property type="molecule type" value="Genomic_DNA"/>
</dbReference>
<dbReference type="EnsemblPlants" id="evm.model.08.1802">
    <property type="protein sequence ID" value="cds.evm.model.08.1802"/>
    <property type="gene ID" value="evm.TU.08.1802"/>
</dbReference>
<organism evidence="1 2">
    <name type="scientific">Cannabis sativa</name>
    <name type="common">Hemp</name>
    <name type="synonym">Marijuana</name>
    <dbReference type="NCBI Taxonomy" id="3483"/>
    <lineage>
        <taxon>Eukaryota</taxon>
        <taxon>Viridiplantae</taxon>
        <taxon>Streptophyta</taxon>
        <taxon>Embryophyta</taxon>
        <taxon>Tracheophyta</taxon>
        <taxon>Spermatophyta</taxon>
        <taxon>Magnoliopsida</taxon>
        <taxon>eudicotyledons</taxon>
        <taxon>Gunneridae</taxon>
        <taxon>Pentapetalae</taxon>
        <taxon>rosids</taxon>
        <taxon>fabids</taxon>
        <taxon>Rosales</taxon>
        <taxon>Cannabaceae</taxon>
        <taxon>Cannabis</taxon>
    </lineage>
</organism>
<reference evidence="1" key="2">
    <citation type="submission" date="2021-03" db="UniProtKB">
        <authorList>
            <consortium name="EnsemblPlants"/>
        </authorList>
    </citation>
    <scope>IDENTIFICATION</scope>
</reference>
<sequence length="236" mass="26681">MIMVSNSGVAKELEECWADIRLEGKEEDGLVFDEPTKDEFVVDTRWYLVGKPLTKRVLDFRFFKDVMVDLWKSSRGPNGMGPEFYQKYWDIVGRDGLRVVKDFFVNGSFPATLGFAGSISSLLSSFEKALGQKVNLNNSSIFFNPNINHDVRSKFFSSLGMSEATEGSHYLGLPNIIDKNKSTILGFLKNKIKNRIDTWDGRLLSRLGKEILLKIVAQSLPTYVMSIFLILLGTCQ</sequence>
<keyword evidence="2" id="KW-1185">Reference proteome</keyword>
<evidence type="ECO:0000313" key="1">
    <source>
        <dbReference type="EnsemblPlants" id="cds.evm.model.08.1802"/>
    </source>
</evidence>
<accession>A0A803Q9U8</accession>
<protein>
    <recommendedName>
        <fullName evidence="3">Reverse transcriptase</fullName>
    </recommendedName>
</protein>
<evidence type="ECO:0000313" key="2">
    <source>
        <dbReference type="Proteomes" id="UP000596661"/>
    </source>
</evidence>
<dbReference type="AlphaFoldDB" id="A0A803Q9U8"/>
<dbReference type="PANTHER" id="PTHR33116">
    <property type="entry name" value="REVERSE TRANSCRIPTASE ZINC-BINDING DOMAIN-CONTAINING PROTEIN-RELATED-RELATED"/>
    <property type="match status" value="1"/>
</dbReference>
<dbReference type="Gramene" id="evm.model.08.1802">
    <property type="protein sequence ID" value="cds.evm.model.08.1802"/>
    <property type="gene ID" value="evm.TU.08.1802"/>
</dbReference>
<name>A0A803Q9U8_CANSA</name>
<proteinExistence type="predicted"/>
<dbReference type="Proteomes" id="UP000596661">
    <property type="component" value="Chromosome 8"/>
</dbReference>